<reference evidence="4" key="1">
    <citation type="journal article" date="2014" name="Int. J. Syst. Evol. Microbiol.">
        <title>Complete genome sequence of Corynebacterium casei LMG S-19264T (=DSM 44701T), isolated from a smear-ripened cheese.</title>
        <authorList>
            <consortium name="US DOE Joint Genome Institute (JGI-PGF)"/>
            <person name="Walter F."/>
            <person name="Albersmeier A."/>
            <person name="Kalinowski J."/>
            <person name="Ruckert C."/>
        </authorList>
    </citation>
    <scope>NUCLEOTIDE SEQUENCE</scope>
    <source>
        <strain evidence="4">CGMCC 1.10998</strain>
    </source>
</reference>
<dbReference type="InterPro" id="IPR058792">
    <property type="entry name" value="Beta-barrel_RND_2"/>
</dbReference>
<feature type="domain" description="Multidrug resistance protein MdtA-like C-terminal permuted SH3" evidence="3">
    <location>
        <begin position="189"/>
        <end position="248"/>
    </location>
</feature>
<reference evidence="4" key="2">
    <citation type="submission" date="2020-09" db="EMBL/GenBank/DDBJ databases">
        <authorList>
            <person name="Sun Q."/>
            <person name="Zhou Y."/>
        </authorList>
    </citation>
    <scope>NUCLEOTIDE SEQUENCE</scope>
    <source>
        <strain evidence="4">CGMCC 1.10998</strain>
    </source>
</reference>
<evidence type="ECO:0000259" key="3">
    <source>
        <dbReference type="Pfam" id="PF25967"/>
    </source>
</evidence>
<dbReference type="Pfam" id="PF25967">
    <property type="entry name" value="RND-MFP_C"/>
    <property type="match status" value="1"/>
</dbReference>
<name>A0A916XI79_9BURK</name>
<dbReference type="InterPro" id="IPR006143">
    <property type="entry name" value="RND_pump_MFP"/>
</dbReference>
<dbReference type="EMBL" id="BMED01000002">
    <property type="protein sequence ID" value="GGC75335.1"/>
    <property type="molecule type" value="Genomic_DNA"/>
</dbReference>
<dbReference type="Gene3D" id="1.10.287.470">
    <property type="entry name" value="Helix hairpin bin"/>
    <property type="match status" value="1"/>
</dbReference>
<evidence type="ECO:0008006" key="6">
    <source>
        <dbReference type="Google" id="ProtNLM"/>
    </source>
</evidence>
<protein>
    <recommendedName>
        <fullName evidence="6">RND family efflux transporter, MFP subunit</fullName>
    </recommendedName>
</protein>
<dbReference type="InterPro" id="IPR058627">
    <property type="entry name" value="MdtA-like_C"/>
</dbReference>
<evidence type="ECO:0000259" key="2">
    <source>
        <dbReference type="Pfam" id="PF25954"/>
    </source>
</evidence>
<dbReference type="Gene3D" id="2.40.30.170">
    <property type="match status" value="1"/>
</dbReference>
<dbReference type="PANTHER" id="PTHR30469:SF15">
    <property type="entry name" value="HLYD FAMILY OF SECRETION PROTEINS"/>
    <property type="match status" value="1"/>
</dbReference>
<comment type="similarity">
    <text evidence="1">Belongs to the membrane fusion protein (MFP) (TC 8.A.1) family.</text>
</comment>
<sequence length="272" mass="28791">MVNAASADTDAARSRVAQSRVDVQRAEQLLAKNFASQAELDHQHLALDQAEAQLRSALARQQMNANLRGFTTLVADRDGVVSAINAEAGSVVAAGQPVAIVDADGEREVTISIPESRVDELRKAKSLQISVWAHPGKLWNGTLRELAPATDSVTRTYSARITIEQPDPVLLRLGMTASVFAPDVEGSGAIRLPLTAIADHDGERQVWIVDPKTKRVVRRSVQLGAAQNDSVLVVAGLAAGETVVTAGVHQLHANQQVKLADSTPSPASGSAK</sequence>
<evidence type="ECO:0000256" key="1">
    <source>
        <dbReference type="ARBA" id="ARBA00009477"/>
    </source>
</evidence>
<gene>
    <name evidence="4" type="ORF">GCM10011396_23220</name>
</gene>
<organism evidence="4 5">
    <name type="scientific">Undibacterium terreum</name>
    <dbReference type="NCBI Taxonomy" id="1224302"/>
    <lineage>
        <taxon>Bacteria</taxon>
        <taxon>Pseudomonadati</taxon>
        <taxon>Pseudomonadota</taxon>
        <taxon>Betaproteobacteria</taxon>
        <taxon>Burkholderiales</taxon>
        <taxon>Oxalobacteraceae</taxon>
        <taxon>Undibacterium</taxon>
    </lineage>
</organism>
<comment type="caution">
    <text evidence="4">The sequence shown here is derived from an EMBL/GenBank/DDBJ whole genome shotgun (WGS) entry which is preliminary data.</text>
</comment>
<dbReference type="Proteomes" id="UP000637423">
    <property type="component" value="Unassembled WGS sequence"/>
</dbReference>
<dbReference type="NCBIfam" id="TIGR01730">
    <property type="entry name" value="RND_mfp"/>
    <property type="match status" value="1"/>
</dbReference>
<keyword evidence="5" id="KW-1185">Reference proteome</keyword>
<dbReference type="PANTHER" id="PTHR30469">
    <property type="entry name" value="MULTIDRUG RESISTANCE PROTEIN MDTA"/>
    <property type="match status" value="1"/>
</dbReference>
<dbReference type="GO" id="GO:1990281">
    <property type="term" value="C:efflux pump complex"/>
    <property type="evidence" value="ECO:0007669"/>
    <property type="project" value="TreeGrafter"/>
</dbReference>
<dbReference type="SUPFAM" id="SSF111369">
    <property type="entry name" value="HlyD-like secretion proteins"/>
    <property type="match status" value="1"/>
</dbReference>
<dbReference type="AlphaFoldDB" id="A0A916XI79"/>
<feature type="domain" description="CusB-like beta-barrel" evidence="2">
    <location>
        <begin position="109"/>
        <end position="179"/>
    </location>
</feature>
<evidence type="ECO:0000313" key="4">
    <source>
        <dbReference type="EMBL" id="GGC75335.1"/>
    </source>
</evidence>
<dbReference type="Pfam" id="PF25954">
    <property type="entry name" value="Beta-barrel_RND_2"/>
    <property type="match status" value="1"/>
</dbReference>
<dbReference type="GO" id="GO:0015562">
    <property type="term" value="F:efflux transmembrane transporter activity"/>
    <property type="evidence" value="ECO:0007669"/>
    <property type="project" value="TreeGrafter"/>
</dbReference>
<proteinExistence type="inferred from homology"/>
<evidence type="ECO:0000313" key="5">
    <source>
        <dbReference type="Proteomes" id="UP000637423"/>
    </source>
</evidence>
<dbReference type="Gene3D" id="2.40.420.20">
    <property type="match status" value="1"/>
</dbReference>
<accession>A0A916XI79</accession>